<evidence type="ECO:0000256" key="17">
    <source>
        <dbReference type="ARBA" id="ARBA00032071"/>
    </source>
</evidence>
<dbReference type="Pfam" id="PF00293">
    <property type="entry name" value="NUDIX"/>
    <property type="match status" value="1"/>
</dbReference>
<comment type="subunit">
    <text evidence="3">Monomer.</text>
</comment>
<dbReference type="Gene3D" id="3.90.79.10">
    <property type="entry name" value="Nucleoside Triphosphate Pyrophosphohydrolase"/>
    <property type="match status" value="1"/>
</dbReference>
<comment type="catalytic activity">
    <reaction evidence="19">
        <text>O(6)-methyl-dGTP + H2O = O(6)-methyl-dGMP + diphosphate + H(+)</text>
        <dbReference type="Rhea" id="RHEA:67600"/>
        <dbReference type="ChEBI" id="CHEBI:15377"/>
        <dbReference type="ChEBI" id="CHEBI:15378"/>
        <dbReference type="ChEBI" id="CHEBI:33019"/>
        <dbReference type="ChEBI" id="CHEBI:169974"/>
        <dbReference type="ChEBI" id="CHEBI:169975"/>
    </reaction>
    <physiologicalReaction direction="left-to-right" evidence="19">
        <dbReference type="Rhea" id="RHEA:67601"/>
    </physiologicalReaction>
</comment>
<evidence type="ECO:0000256" key="7">
    <source>
        <dbReference type="ARBA" id="ARBA00024448"/>
    </source>
</evidence>
<dbReference type="SUPFAM" id="SSF55811">
    <property type="entry name" value="Nudix"/>
    <property type="match status" value="1"/>
</dbReference>
<dbReference type="PANTHER" id="PTHR43758:SF2">
    <property type="entry name" value="OXIDIZED PURINE NUCLEOSIDE TRIPHOSPHATE HYDROLASE"/>
    <property type="match status" value="1"/>
</dbReference>
<keyword evidence="5" id="KW-0378">Hydrolase</keyword>
<organism evidence="23 24">
    <name type="scientific">Herbiconiux moechotypicola</name>
    <dbReference type="NCBI Taxonomy" id="637393"/>
    <lineage>
        <taxon>Bacteria</taxon>
        <taxon>Bacillati</taxon>
        <taxon>Actinomycetota</taxon>
        <taxon>Actinomycetes</taxon>
        <taxon>Micrococcales</taxon>
        <taxon>Microbacteriaceae</taxon>
        <taxon>Herbiconiux</taxon>
    </lineage>
</organism>
<evidence type="ECO:0000313" key="23">
    <source>
        <dbReference type="EMBL" id="GAA2247669.1"/>
    </source>
</evidence>
<evidence type="ECO:0000256" key="10">
    <source>
        <dbReference type="ARBA" id="ARBA00024596"/>
    </source>
</evidence>
<accession>A0ABP5QYW5</accession>
<evidence type="ECO:0000256" key="4">
    <source>
        <dbReference type="ARBA" id="ARBA00022723"/>
    </source>
</evidence>
<evidence type="ECO:0000256" key="11">
    <source>
        <dbReference type="ARBA" id="ARBA00026103"/>
    </source>
</evidence>
<dbReference type="EC" id="3.6.1.56" evidence="11"/>
<evidence type="ECO:0000256" key="13">
    <source>
        <dbReference type="ARBA" id="ARBA00029673"/>
    </source>
</evidence>
<comment type="catalytic activity">
    <reaction evidence="18">
        <text>N(6)-methyl-ATP + H2O = N(6)-methyl-AMP + diphosphate + H(+)</text>
        <dbReference type="Rhea" id="RHEA:67608"/>
        <dbReference type="ChEBI" id="CHEBI:15377"/>
        <dbReference type="ChEBI" id="CHEBI:15378"/>
        <dbReference type="ChEBI" id="CHEBI:33019"/>
        <dbReference type="ChEBI" id="CHEBI:144842"/>
        <dbReference type="ChEBI" id="CHEBI:172873"/>
    </reaction>
    <physiologicalReaction direction="left-to-right" evidence="18">
        <dbReference type="Rhea" id="RHEA:67609"/>
    </physiologicalReaction>
</comment>
<evidence type="ECO:0000256" key="8">
    <source>
        <dbReference type="ARBA" id="ARBA00024459"/>
    </source>
</evidence>
<dbReference type="InterPro" id="IPR000086">
    <property type="entry name" value="NUDIX_hydrolase_dom"/>
</dbReference>
<comment type="catalytic activity">
    <reaction evidence="9">
        <text>8-oxo-dGTP + H2O = 8-oxo-dGMP + diphosphate + H(+)</text>
        <dbReference type="Rhea" id="RHEA:31575"/>
        <dbReference type="ChEBI" id="CHEBI:15377"/>
        <dbReference type="ChEBI" id="CHEBI:15378"/>
        <dbReference type="ChEBI" id="CHEBI:33019"/>
        <dbReference type="ChEBI" id="CHEBI:63224"/>
        <dbReference type="ChEBI" id="CHEBI:77896"/>
    </reaction>
    <physiologicalReaction direction="left-to-right" evidence="9">
        <dbReference type="Rhea" id="RHEA:31576"/>
    </physiologicalReaction>
</comment>
<evidence type="ECO:0000256" key="1">
    <source>
        <dbReference type="ARBA" id="ARBA00001946"/>
    </source>
</evidence>
<evidence type="ECO:0000256" key="9">
    <source>
        <dbReference type="ARBA" id="ARBA00024486"/>
    </source>
</evidence>
<comment type="function">
    <text evidence="21">Oxidized purine nucleoside triphosphate hydrolase which is a prominent sanitizer of the oxidized nucleotide pool. Catalyzes the hydrolysis of 2-oxo-dATP (2-hydroxy-dATP) into 2-oxo-dAMP. Also has a significant hydrolase activity toward 2-oxo-ATP, 8-oxo-dGTP and 8-oxo-dATP. Through the hydrolysis of oxidized purine nucleoside triphosphates, prevents their incorporation into DNA and the subsequent transversions A:T to C:G and G:C to T:A. Also catalyzes the hydrolysis of methylated purine nucleoside triphosphate preventing their integration into DNA. Through this antimutagenic activity protects cells from oxidative stress.</text>
</comment>
<comment type="catalytic activity">
    <reaction evidence="10">
        <text>2-oxo-ATP + H2O = 2-oxo-AMP + diphosphate + H(+)</text>
        <dbReference type="Rhea" id="RHEA:67392"/>
        <dbReference type="ChEBI" id="CHEBI:15377"/>
        <dbReference type="ChEBI" id="CHEBI:15378"/>
        <dbReference type="ChEBI" id="CHEBI:33019"/>
        <dbReference type="ChEBI" id="CHEBI:71395"/>
        <dbReference type="ChEBI" id="CHEBI:172878"/>
    </reaction>
    <physiologicalReaction direction="left-to-right" evidence="10">
        <dbReference type="Rhea" id="RHEA:67393"/>
    </physiologicalReaction>
</comment>
<evidence type="ECO:0000256" key="15">
    <source>
        <dbReference type="ARBA" id="ARBA00030682"/>
    </source>
</evidence>
<dbReference type="PROSITE" id="PS51462">
    <property type="entry name" value="NUDIX"/>
    <property type="match status" value="1"/>
</dbReference>
<dbReference type="PRINTS" id="PR01403">
    <property type="entry name" value="8OXTPHPHTASE"/>
</dbReference>
<comment type="catalytic activity">
    <reaction evidence="20">
        <text>N(6)-methyl-dATP + H2O = N(6)-methyl-dAMP + diphosphate + H(+)</text>
        <dbReference type="Rhea" id="RHEA:67604"/>
        <dbReference type="ChEBI" id="CHEBI:15377"/>
        <dbReference type="ChEBI" id="CHEBI:15378"/>
        <dbReference type="ChEBI" id="CHEBI:33019"/>
        <dbReference type="ChEBI" id="CHEBI:169976"/>
        <dbReference type="ChEBI" id="CHEBI:172872"/>
    </reaction>
    <physiologicalReaction direction="left-to-right" evidence="20">
        <dbReference type="Rhea" id="RHEA:67605"/>
    </physiologicalReaction>
</comment>
<dbReference type="CDD" id="cd03427">
    <property type="entry name" value="NUDIX_MTH1_Nudt1"/>
    <property type="match status" value="1"/>
</dbReference>
<evidence type="ECO:0000256" key="3">
    <source>
        <dbReference type="ARBA" id="ARBA00011245"/>
    </source>
</evidence>
<dbReference type="InterPro" id="IPR003563">
    <property type="entry name" value="8ODP"/>
</dbReference>
<dbReference type="InterPro" id="IPR015797">
    <property type="entry name" value="NUDIX_hydrolase-like_dom_sf"/>
</dbReference>
<comment type="catalytic activity">
    <reaction evidence="7">
        <text>8-oxo-dATP + H2O = 8-oxo-dAMP + diphosphate + H(+)</text>
        <dbReference type="Rhea" id="RHEA:65396"/>
        <dbReference type="ChEBI" id="CHEBI:15377"/>
        <dbReference type="ChEBI" id="CHEBI:15378"/>
        <dbReference type="ChEBI" id="CHEBI:33019"/>
        <dbReference type="ChEBI" id="CHEBI:71361"/>
        <dbReference type="ChEBI" id="CHEBI:172871"/>
    </reaction>
    <physiologicalReaction direction="left-to-right" evidence="7">
        <dbReference type="Rhea" id="RHEA:65397"/>
    </physiologicalReaction>
</comment>
<evidence type="ECO:0000256" key="19">
    <source>
        <dbReference type="ARBA" id="ARBA00048894"/>
    </source>
</evidence>
<evidence type="ECO:0000259" key="22">
    <source>
        <dbReference type="PROSITE" id="PS51462"/>
    </source>
</evidence>
<evidence type="ECO:0000256" key="2">
    <source>
        <dbReference type="ARBA" id="ARBA00005582"/>
    </source>
</evidence>
<dbReference type="Proteomes" id="UP001500929">
    <property type="component" value="Unassembled WGS sequence"/>
</dbReference>
<evidence type="ECO:0000256" key="14">
    <source>
        <dbReference type="ARBA" id="ARBA00030634"/>
    </source>
</evidence>
<reference evidence="24" key="1">
    <citation type="journal article" date="2019" name="Int. J. Syst. Evol. Microbiol.">
        <title>The Global Catalogue of Microorganisms (GCM) 10K type strain sequencing project: providing services to taxonomists for standard genome sequencing and annotation.</title>
        <authorList>
            <consortium name="The Broad Institute Genomics Platform"/>
            <consortium name="The Broad Institute Genome Sequencing Center for Infectious Disease"/>
            <person name="Wu L."/>
            <person name="Ma J."/>
        </authorList>
    </citation>
    <scope>NUCLEOTIDE SEQUENCE [LARGE SCALE GENOMIC DNA]</scope>
    <source>
        <strain evidence="24">JCM 16117</strain>
    </source>
</reference>
<evidence type="ECO:0000313" key="24">
    <source>
        <dbReference type="Proteomes" id="UP001500929"/>
    </source>
</evidence>
<comment type="caution">
    <text evidence="23">The sequence shown here is derived from an EMBL/GenBank/DDBJ whole genome shotgun (WGS) entry which is preliminary data.</text>
</comment>
<feature type="domain" description="Nudix hydrolase" evidence="22">
    <location>
        <begin position="28"/>
        <end position="165"/>
    </location>
</feature>
<evidence type="ECO:0000256" key="21">
    <source>
        <dbReference type="ARBA" id="ARBA00053094"/>
    </source>
</evidence>
<evidence type="ECO:0000256" key="12">
    <source>
        <dbReference type="ARBA" id="ARBA00026218"/>
    </source>
</evidence>
<comment type="catalytic activity">
    <reaction evidence="8">
        <text>2-oxo-dATP + H2O = 2-oxo-dAMP + diphosphate + H(+)</text>
        <dbReference type="Rhea" id="RHEA:31583"/>
        <dbReference type="ChEBI" id="CHEBI:15377"/>
        <dbReference type="ChEBI" id="CHEBI:15378"/>
        <dbReference type="ChEBI" id="CHEBI:33019"/>
        <dbReference type="ChEBI" id="CHEBI:63212"/>
        <dbReference type="ChEBI" id="CHEBI:77897"/>
        <dbReference type="EC" id="3.6.1.56"/>
    </reaction>
    <physiologicalReaction direction="left-to-right" evidence="8">
        <dbReference type="Rhea" id="RHEA:31584"/>
    </physiologicalReaction>
</comment>
<sequence>MKVLMARGYARNIPNTSGGYHPHVSPVSPYQVCVVFLTRVGDDGEPEVLLGRKKTGLGSGNVVGLGGKIEAGETAVEAAVREVFEESSLVVEAADLTEMGLVKFAFPYRENWSQDSTVFVGTRWRGEPQESDEVNPAWYRIDALPLGDMWDDAKYWLPAVLAGERVLGDFTFGEDCATVSWHELHDPAYHPEFGVAHDAGHDPRVHTPET</sequence>
<protein>
    <recommendedName>
        <fullName evidence="12">Oxidized purine nucleoside triphosphate hydrolase</fullName>
        <ecNumber evidence="11">3.6.1.56</ecNumber>
    </recommendedName>
    <alternativeName>
        <fullName evidence="16">2-hydroxy-dATP diphosphatase</fullName>
    </alternativeName>
    <alternativeName>
        <fullName evidence="15">7,8-dihydro-8-oxoguanine triphosphatase</fullName>
    </alternativeName>
    <alternativeName>
        <fullName evidence="14">8-oxo-dGTPase</fullName>
    </alternativeName>
    <alternativeName>
        <fullName evidence="17">Methylated purine nucleoside triphosphate hydrolase</fullName>
    </alternativeName>
    <alternativeName>
        <fullName evidence="13">Nucleoside diphosphate-linked moiety X motif 1</fullName>
    </alternativeName>
</protein>
<evidence type="ECO:0000256" key="20">
    <source>
        <dbReference type="ARBA" id="ARBA00049032"/>
    </source>
</evidence>
<proteinExistence type="inferred from homology"/>
<evidence type="ECO:0000256" key="18">
    <source>
        <dbReference type="ARBA" id="ARBA00048002"/>
    </source>
</evidence>
<keyword evidence="6" id="KW-0460">Magnesium</keyword>
<name>A0ABP5QYW5_9MICO</name>
<evidence type="ECO:0000256" key="16">
    <source>
        <dbReference type="ARBA" id="ARBA00031927"/>
    </source>
</evidence>
<evidence type="ECO:0000256" key="6">
    <source>
        <dbReference type="ARBA" id="ARBA00022842"/>
    </source>
</evidence>
<keyword evidence="4" id="KW-0479">Metal-binding</keyword>
<dbReference type="EMBL" id="BAAAQY010000013">
    <property type="protein sequence ID" value="GAA2247669.1"/>
    <property type="molecule type" value="Genomic_DNA"/>
</dbReference>
<keyword evidence="24" id="KW-1185">Reference proteome</keyword>
<evidence type="ECO:0000256" key="5">
    <source>
        <dbReference type="ARBA" id="ARBA00022801"/>
    </source>
</evidence>
<dbReference type="PANTHER" id="PTHR43758">
    <property type="entry name" value="7,8-DIHYDRO-8-OXOGUANINE TRIPHOSPHATASE"/>
    <property type="match status" value="1"/>
</dbReference>
<comment type="similarity">
    <text evidence="2">Belongs to the Nudix hydrolase family.</text>
</comment>
<comment type="cofactor">
    <cofactor evidence="1">
        <name>Mg(2+)</name>
        <dbReference type="ChEBI" id="CHEBI:18420"/>
    </cofactor>
</comment>
<gene>
    <name evidence="23" type="ORF">GCM10009851_36390</name>
</gene>